<evidence type="ECO:0000313" key="2">
    <source>
        <dbReference type="Proteomes" id="UP001302949"/>
    </source>
</evidence>
<proteinExistence type="predicted"/>
<dbReference type="Proteomes" id="UP001302949">
    <property type="component" value="Unassembled WGS sequence"/>
</dbReference>
<organism evidence="1 2">
    <name type="scientific">Arcicella rigui</name>
    <dbReference type="NCBI Taxonomy" id="797020"/>
    <lineage>
        <taxon>Bacteria</taxon>
        <taxon>Pseudomonadati</taxon>
        <taxon>Bacteroidota</taxon>
        <taxon>Cytophagia</taxon>
        <taxon>Cytophagales</taxon>
        <taxon>Flectobacillaceae</taxon>
        <taxon>Arcicella</taxon>
    </lineage>
</organism>
<sequence>MINYEALVIELSNLANLQLKLNKLGGPDFDGEIFDEILEIQDNVLSLFGLSSTTENEKLLQFNEIPSQEEILERITSLHNRATIYFQSNTKSDIQILNEAQEFSHEFSAVLPELNIRTHVYTIFVYNEILLKKDDSIENVLNELKIANNPENLDALGRLLFEEDEQVFGELFEMLENNGLIYLDKFIIANFLDDDED</sequence>
<protein>
    <submittedName>
        <fullName evidence="1">Uncharacterized protein</fullName>
    </submittedName>
</protein>
<reference evidence="1 2" key="1">
    <citation type="submission" date="2023-12" db="EMBL/GenBank/DDBJ databases">
        <title>Novel species of the genus Arcicella isolated from rivers.</title>
        <authorList>
            <person name="Lu H."/>
        </authorList>
    </citation>
    <scope>NUCLEOTIDE SEQUENCE [LARGE SCALE GENOMIC DNA]</scope>
    <source>
        <strain evidence="1 2">KCTC 23307</strain>
    </source>
</reference>
<gene>
    <name evidence="1" type="ORF">VB248_04355</name>
</gene>
<dbReference type="EMBL" id="JAYFUM010000005">
    <property type="protein sequence ID" value="MEA5138347.1"/>
    <property type="molecule type" value="Genomic_DNA"/>
</dbReference>
<name>A0ABU5Q6S3_9BACT</name>
<accession>A0ABU5Q6S3</accession>
<evidence type="ECO:0000313" key="1">
    <source>
        <dbReference type="EMBL" id="MEA5138347.1"/>
    </source>
</evidence>
<dbReference type="RefSeq" id="WP_323295515.1">
    <property type="nucleotide sequence ID" value="NZ_JAYFUM010000005.1"/>
</dbReference>
<comment type="caution">
    <text evidence="1">The sequence shown here is derived from an EMBL/GenBank/DDBJ whole genome shotgun (WGS) entry which is preliminary data.</text>
</comment>
<keyword evidence="2" id="KW-1185">Reference proteome</keyword>